<dbReference type="Gene3D" id="3.40.50.2000">
    <property type="entry name" value="Glycogen Phosphorylase B"/>
    <property type="match status" value="2"/>
</dbReference>
<dbReference type="Proteomes" id="UP000255103">
    <property type="component" value="Unassembled WGS sequence"/>
</dbReference>
<keyword evidence="2" id="KW-0328">Glycosyltransferase</keyword>
<sequence>MKILLTINDISITGGAERVCVNLANALSELGHQVSVLSFYRANAILPYELSEGVNLHIWHNIAEMEYAKKQCGNIFSKMYYKNLYKFILSLQVSKKFSHFDVIISNCATYTPFFKYSKTRYCRIIHLNFSKYHSRNNYFNSLIILSSIELSTWQNYHKNIKVIPNFLPFISQQNTDFNQHRIISVGRMDRGDQKGFLRLIDIWEKVQERIKAGLESKKESNLESWQLIIVGSGILQEQIESKIKEKNLQHTITLKPFTKDIESEYLNASIYAMTSHFEGFGMVLVEASSYALPCIAFDIAAGPSDIIESGVSGYLIEDNDLQDYADRLIELMSDKDKRESMGLQAKQRVKERFSKEAIMPLWEKVFRDESV</sequence>
<gene>
    <name evidence="2" type="primary">tagE_1</name>
    <name evidence="2" type="ORF">NCTC12219_00125</name>
</gene>
<dbReference type="EMBL" id="UGHX01000001">
    <property type="protein sequence ID" value="STP10271.1"/>
    <property type="molecule type" value="Genomic_DNA"/>
</dbReference>
<dbReference type="GO" id="GO:0047265">
    <property type="term" value="F:poly(glycerol-phosphate) alpha-glucosyltransferase activity"/>
    <property type="evidence" value="ECO:0007669"/>
    <property type="project" value="UniProtKB-EC"/>
</dbReference>
<evidence type="ECO:0000313" key="2">
    <source>
        <dbReference type="EMBL" id="STP10271.1"/>
    </source>
</evidence>
<keyword evidence="2" id="KW-0808">Transferase</keyword>
<dbReference type="PANTHER" id="PTHR12526:SF630">
    <property type="entry name" value="GLYCOSYLTRANSFERASE"/>
    <property type="match status" value="1"/>
</dbReference>
<proteinExistence type="predicted"/>
<accession>A0A377JQL2</accession>
<reference evidence="2 3" key="1">
    <citation type="submission" date="2018-06" db="EMBL/GenBank/DDBJ databases">
        <authorList>
            <consortium name="Pathogen Informatics"/>
            <person name="Doyle S."/>
        </authorList>
    </citation>
    <scope>NUCLEOTIDE SEQUENCE [LARGE SCALE GENOMIC DNA]</scope>
    <source>
        <strain evidence="2 3">NCTC12219</strain>
    </source>
</reference>
<dbReference type="EC" id="2.4.1.52" evidence="2"/>
<evidence type="ECO:0000313" key="3">
    <source>
        <dbReference type="Proteomes" id="UP000255103"/>
    </source>
</evidence>
<dbReference type="CDD" id="cd03820">
    <property type="entry name" value="GT4_AmsD-like"/>
    <property type="match status" value="1"/>
</dbReference>
<dbReference type="SUPFAM" id="SSF53756">
    <property type="entry name" value="UDP-Glycosyltransferase/glycogen phosphorylase"/>
    <property type="match status" value="1"/>
</dbReference>
<dbReference type="InterPro" id="IPR001296">
    <property type="entry name" value="Glyco_trans_1"/>
</dbReference>
<name>A0A377JQL2_9HELI</name>
<dbReference type="PANTHER" id="PTHR12526">
    <property type="entry name" value="GLYCOSYLTRANSFERASE"/>
    <property type="match status" value="1"/>
</dbReference>
<feature type="domain" description="Glycosyl transferase family 1" evidence="1">
    <location>
        <begin position="175"/>
        <end position="348"/>
    </location>
</feature>
<dbReference type="RefSeq" id="WP_115721192.1">
    <property type="nucleotide sequence ID" value="NZ_UGHX01000001.1"/>
</dbReference>
<dbReference type="AlphaFoldDB" id="A0A377JQL2"/>
<protein>
    <submittedName>
        <fullName evidence="2">Glycosyltransferase</fullName>
        <ecNumber evidence="2">2.4.1.52</ecNumber>
    </submittedName>
</protein>
<organism evidence="2 3">
    <name type="scientific">Helicobacter cinaedi</name>
    <dbReference type="NCBI Taxonomy" id="213"/>
    <lineage>
        <taxon>Bacteria</taxon>
        <taxon>Pseudomonadati</taxon>
        <taxon>Campylobacterota</taxon>
        <taxon>Epsilonproteobacteria</taxon>
        <taxon>Campylobacterales</taxon>
        <taxon>Helicobacteraceae</taxon>
        <taxon>Helicobacter</taxon>
    </lineage>
</organism>
<dbReference type="Pfam" id="PF00534">
    <property type="entry name" value="Glycos_transf_1"/>
    <property type="match status" value="1"/>
</dbReference>
<evidence type="ECO:0000259" key="1">
    <source>
        <dbReference type="Pfam" id="PF00534"/>
    </source>
</evidence>